<proteinExistence type="predicted"/>
<feature type="compositionally biased region" description="Low complexity" evidence="6">
    <location>
        <begin position="1091"/>
        <end position="1111"/>
    </location>
</feature>
<dbReference type="InterPro" id="IPR053879">
    <property type="entry name" value="HYDIN_VesB_CFA65-like_Ig"/>
</dbReference>
<keyword evidence="3" id="KW-0963">Cytoplasm</keyword>
<dbReference type="Gene3D" id="2.60.40.10">
    <property type="entry name" value="Immunoglobulins"/>
    <property type="match status" value="3"/>
</dbReference>
<feature type="compositionally biased region" description="Low complexity" evidence="6">
    <location>
        <begin position="633"/>
        <end position="654"/>
    </location>
</feature>
<name>A0A1Y2FL77_9BASI</name>
<dbReference type="InParanoid" id="A0A1Y2FL77"/>
<organism evidence="8 9">
    <name type="scientific">Leucosporidium creatinivorum</name>
    <dbReference type="NCBI Taxonomy" id="106004"/>
    <lineage>
        <taxon>Eukaryota</taxon>
        <taxon>Fungi</taxon>
        <taxon>Dikarya</taxon>
        <taxon>Basidiomycota</taxon>
        <taxon>Pucciniomycotina</taxon>
        <taxon>Microbotryomycetes</taxon>
        <taxon>Leucosporidiales</taxon>
        <taxon>Leucosporidium</taxon>
    </lineage>
</organism>
<evidence type="ECO:0000259" key="7">
    <source>
        <dbReference type="Pfam" id="PF22544"/>
    </source>
</evidence>
<evidence type="ECO:0000256" key="2">
    <source>
        <dbReference type="ARBA" id="ARBA00004496"/>
    </source>
</evidence>
<gene>
    <name evidence="8" type="ORF">BCR35DRAFT_303073</name>
</gene>
<feature type="compositionally biased region" description="Low complexity" evidence="6">
    <location>
        <begin position="1553"/>
        <end position="1586"/>
    </location>
</feature>
<feature type="region of interest" description="Disordered" evidence="6">
    <location>
        <begin position="629"/>
        <end position="654"/>
    </location>
</feature>
<feature type="domain" description="HYDIN/VesB/CFA65-like Ig-like" evidence="7">
    <location>
        <begin position="752"/>
        <end position="832"/>
    </location>
</feature>
<comment type="caution">
    <text evidence="8">The sequence shown here is derived from an EMBL/GenBank/DDBJ whole genome shotgun (WGS) entry which is preliminary data.</text>
</comment>
<evidence type="ECO:0000256" key="5">
    <source>
        <dbReference type="ARBA" id="ARBA00023273"/>
    </source>
</evidence>
<feature type="region of interest" description="Disordered" evidence="6">
    <location>
        <begin position="1553"/>
        <end position="1600"/>
    </location>
</feature>
<dbReference type="Proteomes" id="UP000193467">
    <property type="component" value="Unassembled WGS sequence"/>
</dbReference>
<feature type="compositionally biased region" description="Pro residues" evidence="6">
    <location>
        <begin position="934"/>
        <end position="948"/>
    </location>
</feature>
<dbReference type="OrthoDB" id="252265at2759"/>
<keyword evidence="5" id="KW-0966">Cell projection</keyword>
<dbReference type="PANTHER" id="PTHR39211">
    <property type="entry name" value="CHROMOSOME 7, WHOLE GENOME SHOTGUN SEQUENCE"/>
    <property type="match status" value="1"/>
</dbReference>
<evidence type="ECO:0000256" key="1">
    <source>
        <dbReference type="ARBA" id="ARBA00004138"/>
    </source>
</evidence>
<feature type="compositionally biased region" description="Low complexity" evidence="6">
    <location>
        <begin position="53"/>
        <end position="74"/>
    </location>
</feature>
<evidence type="ECO:0000256" key="4">
    <source>
        <dbReference type="ARBA" id="ARBA00023069"/>
    </source>
</evidence>
<feature type="region of interest" description="Disordered" evidence="6">
    <location>
        <begin position="1034"/>
        <end position="1152"/>
    </location>
</feature>
<feature type="compositionally biased region" description="Low complexity" evidence="6">
    <location>
        <begin position="924"/>
        <end position="933"/>
    </location>
</feature>
<keyword evidence="4" id="KW-0969">Cilium</keyword>
<evidence type="ECO:0000313" key="9">
    <source>
        <dbReference type="Proteomes" id="UP000193467"/>
    </source>
</evidence>
<keyword evidence="9" id="KW-1185">Reference proteome</keyword>
<dbReference type="InterPro" id="IPR013783">
    <property type="entry name" value="Ig-like_fold"/>
</dbReference>
<protein>
    <recommendedName>
        <fullName evidence="7">HYDIN/VesB/CFA65-like Ig-like domain-containing protein</fullName>
    </recommendedName>
</protein>
<feature type="region of interest" description="Disordered" evidence="6">
    <location>
        <begin position="967"/>
        <end position="1011"/>
    </location>
</feature>
<accession>A0A1Y2FL77</accession>
<feature type="region of interest" description="Disordered" evidence="6">
    <location>
        <begin position="1"/>
        <end position="28"/>
    </location>
</feature>
<dbReference type="Pfam" id="PF22544">
    <property type="entry name" value="HYDIN_VesB_CFA65-like_Ig"/>
    <property type="match status" value="1"/>
</dbReference>
<evidence type="ECO:0000313" key="8">
    <source>
        <dbReference type="EMBL" id="ORY84723.1"/>
    </source>
</evidence>
<comment type="subcellular location">
    <subcellularLocation>
        <location evidence="1">Cell projection</location>
        <location evidence="1">Cilium</location>
    </subcellularLocation>
    <subcellularLocation>
        <location evidence="2">Cytoplasm</location>
    </subcellularLocation>
</comment>
<dbReference type="PANTHER" id="PTHR39211:SF1">
    <property type="entry name" value="ABNORMAL SPINDLE-LIKE MICROCEPHALY-ASSOCIATED PROTEIN ASH DOMAIN-CONTAINING PROTEIN"/>
    <property type="match status" value="1"/>
</dbReference>
<feature type="compositionally biased region" description="Low complexity" evidence="6">
    <location>
        <begin position="980"/>
        <end position="989"/>
    </location>
</feature>
<evidence type="ECO:0000256" key="3">
    <source>
        <dbReference type="ARBA" id="ARBA00022490"/>
    </source>
</evidence>
<dbReference type="EMBL" id="MCGR01000017">
    <property type="protein sequence ID" value="ORY84723.1"/>
    <property type="molecule type" value="Genomic_DNA"/>
</dbReference>
<feature type="compositionally biased region" description="Polar residues" evidence="6">
    <location>
        <begin position="562"/>
        <end position="572"/>
    </location>
</feature>
<feature type="region of interest" description="Disordered" evidence="6">
    <location>
        <begin position="46"/>
        <end position="76"/>
    </location>
</feature>
<reference evidence="8 9" key="1">
    <citation type="submission" date="2016-07" db="EMBL/GenBank/DDBJ databases">
        <title>Pervasive Adenine N6-methylation of Active Genes in Fungi.</title>
        <authorList>
            <consortium name="DOE Joint Genome Institute"/>
            <person name="Mondo S.J."/>
            <person name="Dannebaum R.O."/>
            <person name="Kuo R.C."/>
            <person name="Labutti K."/>
            <person name="Haridas S."/>
            <person name="Kuo A."/>
            <person name="Salamov A."/>
            <person name="Ahrendt S.R."/>
            <person name="Lipzen A."/>
            <person name="Sullivan W."/>
            <person name="Andreopoulos W.B."/>
            <person name="Clum A."/>
            <person name="Lindquist E."/>
            <person name="Daum C."/>
            <person name="Ramamoorthy G.K."/>
            <person name="Gryganskyi A."/>
            <person name="Culley D."/>
            <person name="Magnuson J.K."/>
            <person name="James T.Y."/>
            <person name="O'Malley M.A."/>
            <person name="Stajich J.E."/>
            <person name="Spatafora J.W."/>
            <person name="Visel A."/>
            <person name="Grigoriev I.V."/>
        </authorList>
    </citation>
    <scope>NUCLEOTIDE SEQUENCE [LARGE SCALE GENOMIC DNA]</scope>
    <source>
        <strain evidence="8 9">62-1032</strain>
    </source>
</reference>
<dbReference type="STRING" id="106004.A0A1Y2FL77"/>
<sequence length="1690" mass="179840">MQDGGATRGSSGNASSGATTAQASKATSTTGFGSFRALVNRDGTLPRDDLRWSSPSTTSTTTTSAASSSPASPSNGTARLVEVVGLDRGRLNFEGVILNSLCSLRKLGLRNVSGGTVVVRLGSTVGDQLRWQLRNDNLNVLPQELQHIATNSVAAISRLGDLPESNAMFDTVGLISEVTLQPGETKDIVAAFRPDTTHFHPSTINYDPTAPNKVDSYSEQGLSSISIAESSMSSSAAAGMDSRAPTAHNLATIDGYVNLDASLLATDAIATPSSAPPASPAAEITPNPFLAVQQLSIEFHATCCRSFFTLSAKDSESSSTDDEVYVDFGTCRVGELQTRDCEITNRSAVELFWRIDSLPNSFQVEDSEGVLIGAGGFASVAPYSSRRLKFHLRALEPSELDVEMAFENIADPDNIVQVHFHGTVTSAPLDNTLKIVSGASLDFGDCCAGEWNQQVVAFTNISGAPLEVSFTAEKGYDVTFRLETGNAGDPQTPFDLDRAAIGANAVEFPLTPSAAEPPPTRDPTNPSRTIIHELARGTTTQQRSLLAASRPLLPFAAPRSPRSVQSDQTFGSSDEIVTESQVSSDASAPRTYHPNTVATRDFRSPLGVNSAISSDGSVIRPYDDQLSIEGIGSSVPSDQQSSLSRPAASSSIRAENSERGLFRVQDHLKVFEQRQSATVDQLYAKPGVTYRIAVSFRPARASTMEGEGGRLVKKSFKCHVSWRPWGTRGAAASVPKERKSIACKARVCSSFISVNPSTIDFGEVELGTSVQGTISITNLSEITARVDLRFISKVLSAYRDEIEIGVGKTVDVKVDMVPRRTNPSYQKQVSVHNLLNPDNSQVCLIKAANVDTRGVAFHSLFYRLLTPTGGNFLEFGNVPINSSALRAITIQNTSLSALSLDLSTLHPADYQLFVRKTETPPPTTASIPSTTSTPPSPTGAPAPAPAPLPKANGELKERVLDAIFQQNAPAHPRNEPSRPPSSASSTTSKAPHDSLGTQLKEGDKGKPTQAYGNSVAFRDRGLLANAEYLDLATGPPAARRASPRGKRTLGLDPAERSASRHRPSKLSFHPRAPTALKSPVVPLLDDPFRIPSTTAPSAAPSDAASNSTTASKGDLVPATPNKRKPKSRQESSKASSPALTARRRTRNVLPLLSDPSKLSLDEALTALEHHSAHPDSTELSSWELEDAYVKRYVALRRALKNAISSGELVEAASVEVSPQSEKTIYILVHPTNTRANVQGTARKQDGKISIHLRTFGAPIIDDDPSTSLTPASDIPVREVVLRWTTCRSTMDLGMAHINFGQLEKSSSKTKKIVIANASEMPLLYAVRKSGSIASGDIRLAEGRHGVISGYGKREVSIIFEPHFAGAFEETIHVDNVEDETEGQTVRVKAFILRPPTFSVSTTSLDFGDCALHSISKPRKISITNISKSQRTFSVALDSTDFSFARAALDVVLDPSATTSKVRGPLTAEEEEEVEGVLQKLKISRRKGQPEKEEKYISRLNLLGVPIPANDSAPAAPPPPPSATEDVAVKNEEGAQGGGSPNGGQVMVVSEAATPLSTAPQTPTSSSPTDPLSAAASSFLASTPSPSNGTSPVPLVAATPSKPKTGLIDKAKSSVTFTLEPNSRRELTIVIIPRPVLPALADGKLYEDVSAPITVAENADSKTVVTLTARVALNCPHALPREVKEVDEEGA</sequence>
<evidence type="ECO:0000256" key="6">
    <source>
        <dbReference type="SAM" id="MobiDB-lite"/>
    </source>
</evidence>
<feature type="region of interest" description="Disordered" evidence="6">
    <location>
        <begin position="556"/>
        <end position="601"/>
    </location>
</feature>
<feature type="region of interest" description="Disordered" evidence="6">
    <location>
        <begin position="918"/>
        <end position="951"/>
    </location>
</feature>